<organism evidence="1 2">
    <name type="scientific">Gossypium stocksii</name>
    <dbReference type="NCBI Taxonomy" id="47602"/>
    <lineage>
        <taxon>Eukaryota</taxon>
        <taxon>Viridiplantae</taxon>
        <taxon>Streptophyta</taxon>
        <taxon>Embryophyta</taxon>
        <taxon>Tracheophyta</taxon>
        <taxon>Spermatophyta</taxon>
        <taxon>Magnoliopsida</taxon>
        <taxon>eudicotyledons</taxon>
        <taxon>Gunneridae</taxon>
        <taxon>Pentapetalae</taxon>
        <taxon>rosids</taxon>
        <taxon>malvids</taxon>
        <taxon>Malvales</taxon>
        <taxon>Malvaceae</taxon>
        <taxon>Malvoideae</taxon>
        <taxon>Gossypium</taxon>
    </lineage>
</organism>
<protein>
    <submittedName>
        <fullName evidence="1">Uncharacterized protein</fullName>
    </submittedName>
</protein>
<dbReference type="Proteomes" id="UP000828251">
    <property type="component" value="Unassembled WGS sequence"/>
</dbReference>
<comment type="caution">
    <text evidence="1">The sequence shown here is derived from an EMBL/GenBank/DDBJ whole genome shotgun (WGS) entry which is preliminary data.</text>
</comment>
<reference evidence="1 2" key="1">
    <citation type="journal article" date="2021" name="Plant Biotechnol. J.">
        <title>Multi-omics assisted identification of the key and species-specific regulatory components of drought-tolerant mechanisms in Gossypium stocksii.</title>
        <authorList>
            <person name="Yu D."/>
            <person name="Ke L."/>
            <person name="Zhang D."/>
            <person name="Wu Y."/>
            <person name="Sun Y."/>
            <person name="Mei J."/>
            <person name="Sun J."/>
            <person name="Sun Y."/>
        </authorList>
    </citation>
    <scope>NUCLEOTIDE SEQUENCE [LARGE SCALE GENOMIC DNA]</scope>
    <source>
        <strain evidence="2">cv. E1</strain>
        <tissue evidence="1">Leaf</tissue>
    </source>
</reference>
<proteinExistence type="predicted"/>
<gene>
    <name evidence="1" type="ORF">J1N35_010102</name>
</gene>
<sequence length="228" mass="25668">MQKLLVMCGQQHLDFLLRLLVLKYREFDMSSTPPRRALYPSRNILRRSKTRVLYSMHLEVPPKAYLLDSASASLIVDAARGGRPSTGRRRGFRSRSQCQIFGRFDHLAHWYYYRFNRDYGGPASQPPSSVYVAPASGVTASWMGGAPTLTVPLHVSYPRISPRPSSRIFWMIKPRARVHPASAPPIVGLPQILDYHSSDFSDSTGTNAYTTQYGSNFDGDDSYIPVPI</sequence>
<evidence type="ECO:0000313" key="1">
    <source>
        <dbReference type="EMBL" id="KAH1106334.1"/>
    </source>
</evidence>
<name>A0A9D4ABQ5_9ROSI</name>
<dbReference type="AlphaFoldDB" id="A0A9D4ABQ5"/>
<dbReference type="EMBL" id="JAIQCV010000004">
    <property type="protein sequence ID" value="KAH1106334.1"/>
    <property type="molecule type" value="Genomic_DNA"/>
</dbReference>
<keyword evidence="2" id="KW-1185">Reference proteome</keyword>
<accession>A0A9D4ABQ5</accession>
<evidence type="ECO:0000313" key="2">
    <source>
        <dbReference type="Proteomes" id="UP000828251"/>
    </source>
</evidence>